<evidence type="ECO:0000313" key="1">
    <source>
        <dbReference type="EMBL" id="TMW92261.1"/>
    </source>
</evidence>
<gene>
    <name evidence="1" type="ORF">EJD97_013277</name>
</gene>
<name>A0A6N2BGV2_SOLCI</name>
<proteinExistence type="predicted"/>
<organism evidence="1">
    <name type="scientific">Solanum chilense</name>
    <name type="common">Tomato</name>
    <name type="synonym">Lycopersicon chilense</name>
    <dbReference type="NCBI Taxonomy" id="4083"/>
    <lineage>
        <taxon>Eukaryota</taxon>
        <taxon>Viridiplantae</taxon>
        <taxon>Streptophyta</taxon>
        <taxon>Embryophyta</taxon>
        <taxon>Tracheophyta</taxon>
        <taxon>Spermatophyta</taxon>
        <taxon>Magnoliopsida</taxon>
        <taxon>eudicotyledons</taxon>
        <taxon>Gunneridae</taxon>
        <taxon>Pentapetalae</taxon>
        <taxon>asterids</taxon>
        <taxon>lamiids</taxon>
        <taxon>Solanales</taxon>
        <taxon>Solanaceae</taxon>
        <taxon>Solanoideae</taxon>
        <taxon>Solaneae</taxon>
        <taxon>Solanum</taxon>
        <taxon>Solanum subgen. Lycopersicon</taxon>
    </lineage>
</organism>
<dbReference type="AlphaFoldDB" id="A0A6N2BGV2"/>
<comment type="caution">
    <text evidence="1">The sequence shown here is derived from an EMBL/GenBank/DDBJ whole genome shotgun (WGS) entry which is preliminary data.</text>
</comment>
<protein>
    <submittedName>
        <fullName evidence="1">Uncharacterized protein</fullName>
    </submittedName>
</protein>
<feature type="non-terminal residue" evidence="1">
    <location>
        <position position="143"/>
    </location>
</feature>
<reference evidence="1" key="1">
    <citation type="submission" date="2019-05" db="EMBL/GenBank/DDBJ databases">
        <title>The de novo reference genome and transcriptome assemblies of the wild tomato species Solanum chilense.</title>
        <authorList>
            <person name="Stam R."/>
            <person name="Nosenko T."/>
            <person name="Hoerger A.C."/>
            <person name="Stephan W."/>
            <person name="Seidel M.A."/>
            <person name="Kuhn J.M.M."/>
            <person name="Haberer G."/>
            <person name="Tellier A."/>
        </authorList>
    </citation>
    <scope>NUCLEOTIDE SEQUENCE</scope>
    <source>
        <tissue evidence="1">Mature leaves</tissue>
    </source>
</reference>
<feature type="non-terminal residue" evidence="1">
    <location>
        <position position="1"/>
    </location>
</feature>
<sequence length="143" mass="16930">KSDKRMGKDTIVHDRFNARYEKGYKEWLKMDIQNVSSQTPHSFCSVTDREAKAVAELQEVKKEAQEVYTKFVENQDTPERATQEVERLRRGYDDFNTWIKEKIERMRYKSLEDKGRLGEGFLLMLRYIFQQYKTQGDDDGAGS</sequence>
<accession>A0A6N2BGV2</accession>
<dbReference type="EMBL" id="RXGB01003394">
    <property type="protein sequence ID" value="TMW92261.1"/>
    <property type="molecule type" value="Genomic_DNA"/>
</dbReference>